<evidence type="ECO:0000313" key="1">
    <source>
        <dbReference type="EMBL" id="KAG1767582.1"/>
    </source>
</evidence>
<gene>
    <name evidence="1" type="ORF">EV702DRAFT_930047</name>
</gene>
<organism evidence="1 2">
    <name type="scientific">Suillus placidus</name>
    <dbReference type="NCBI Taxonomy" id="48579"/>
    <lineage>
        <taxon>Eukaryota</taxon>
        <taxon>Fungi</taxon>
        <taxon>Dikarya</taxon>
        <taxon>Basidiomycota</taxon>
        <taxon>Agaricomycotina</taxon>
        <taxon>Agaricomycetes</taxon>
        <taxon>Agaricomycetidae</taxon>
        <taxon>Boletales</taxon>
        <taxon>Suillineae</taxon>
        <taxon>Suillaceae</taxon>
        <taxon>Suillus</taxon>
    </lineage>
</organism>
<sequence>YRYAKVLGIHHVNVVRTGNVYESHRFKFLYVQWYEPVESHAWETHTLGHVRFVPLANPNAFRFVDPGLILRACHIIPAFSQGQHELSGCGISSLAGDKNDWHQYYVNSFADRDMLMRFHYGLGVGH</sequence>
<dbReference type="Proteomes" id="UP000714275">
    <property type="component" value="Unassembled WGS sequence"/>
</dbReference>
<evidence type="ECO:0000313" key="2">
    <source>
        <dbReference type="Proteomes" id="UP000714275"/>
    </source>
</evidence>
<proteinExistence type="predicted"/>
<keyword evidence="2" id="KW-1185">Reference proteome</keyword>
<comment type="caution">
    <text evidence="1">The sequence shown here is derived from an EMBL/GenBank/DDBJ whole genome shotgun (WGS) entry which is preliminary data.</text>
</comment>
<dbReference type="AlphaFoldDB" id="A0A9P7CW64"/>
<feature type="non-terminal residue" evidence="1">
    <location>
        <position position="126"/>
    </location>
</feature>
<name>A0A9P7CW64_9AGAM</name>
<protein>
    <submittedName>
        <fullName evidence="1">Uncharacterized protein</fullName>
    </submittedName>
</protein>
<reference evidence="1" key="1">
    <citation type="journal article" date="2020" name="New Phytol.">
        <title>Comparative genomics reveals dynamic genome evolution in host specialist ectomycorrhizal fungi.</title>
        <authorList>
            <person name="Lofgren L.A."/>
            <person name="Nguyen N.H."/>
            <person name="Vilgalys R."/>
            <person name="Ruytinx J."/>
            <person name="Liao H.L."/>
            <person name="Branco S."/>
            <person name="Kuo A."/>
            <person name="LaButti K."/>
            <person name="Lipzen A."/>
            <person name="Andreopoulos W."/>
            <person name="Pangilinan J."/>
            <person name="Riley R."/>
            <person name="Hundley H."/>
            <person name="Na H."/>
            <person name="Barry K."/>
            <person name="Grigoriev I.V."/>
            <person name="Stajich J.E."/>
            <person name="Kennedy P.G."/>
        </authorList>
    </citation>
    <scope>NUCLEOTIDE SEQUENCE</scope>
    <source>
        <strain evidence="1">DOB743</strain>
    </source>
</reference>
<accession>A0A9P7CW64</accession>
<dbReference type="EMBL" id="JABBWD010000085">
    <property type="protein sequence ID" value="KAG1767582.1"/>
    <property type="molecule type" value="Genomic_DNA"/>
</dbReference>
<dbReference type="OrthoDB" id="3183767at2759"/>
<feature type="non-terminal residue" evidence="1">
    <location>
        <position position="1"/>
    </location>
</feature>